<accession>A0A9W6Y1G0</accession>
<organism evidence="2 3">
    <name type="scientific">Phytophthora fragariaefolia</name>
    <dbReference type="NCBI Taxonomy" id="1490495"/>
    <lineage>
        <taxon>Eukaryota</taxon>
        <taxon>Sar</taxon>
        <taxon>Stramenopiles</taxon>
        <taxon>Oomycota</taxon>
        <taxon>Peronosporomycetes</taxon>
        <taxon>Peronosporales</taxon>
        <taxon>Peronosporaceae</taxon>
        <taxon>Phytophthora</taxon>
    </lineage>
</organism>
<evidence type="ECO:0000313" key="2">
    <source>
        <dbReference type="EMBL" id="GMF49880.1"/>
    </source>
</evidence>
<gene>
    <name evidence="2" type="ORF">Pfra01_001977300</name>
</gene>
<dbReference type="AlphaFoldDB" id="A0A9W6Y1G0"/>
<dbReference type="EMBL" id="BSXT01002612">
    <property type="protein sequence ID" value="GMF49880.1"/>
    <property type="molecule type" value="Genomic_DNA"/>
</dbReference>
<protein>
    <submittedName>
        <fullName evidence="2">Unnamed protein product</fullName>
    </submittedName>
</protein>
<sequence>MASTTKKQIYKGLPEGLMAFLCEACDYDEDLVSLLEKCLYGLKQASRVWNETIDRHLKSTGFKPTKAYPCVYTRDDNDQRCIVCIYVDDMLIASRAQDVIISIKAQIAEKFNIKELGQARYILGIEIDYNMEDKTL</sequence>
<comment type="caution">
    <text evidence="2">The sequence shown here is derived from an EMBL/GenBank/DDBJ whole genome shotgun (WGS) entry which is preliminary data.</text>
</comment>
<reference evidence="2" key="1">
    <citation type="submission" date="2023-04" db="EMBL/GenBank/DDBJ databases">
        <title>Phytophthora fragariaefolia NBRC 109709.</title>
        <authorList>
            <person name="Ichikawa N."/>
            <person name="Sato H."/>
            <person name="Tonouchi N."/>
        </authorList>
    </citation>
    <scope>NUCLEOTIDE SEQUENCE</scope>
    <source>
        <strain evidence="2">NBRC 109709</strain>
    </source>
</reference>
<dbReference type="OrthoDB" id="122042at2759"/>
<feature type="domain" description="Reverse transcriptase Ty1/copia-type" evidence="1">
    <location>
        <begin position="25"/>
        <end position="129"/>
    </location>
</feature>
<name>A0A9W6Y1G0_9STRA</name>
<proteinExistence type="predicted"/>
<evidence type="ECO:0000259" key="1">
    <source>
        <dbReference type="Pfam" id="PF07727"/>
    </source>
</evidence>
<dbReference type="InterPro" id="IPR013103">
    <property type="entry name" value="RVT_2"/>
</dbReference>
<dbReference type="SUPFAM" id="SSF56672">
    <property type="entry name" value="DNA/RNA polymerases"/>
    <property type="match status" value="1"/>
</dbReference>
<dbReference type="Proteomes" id="UP001165121">
    <property type="component" value="Unassembled WGS sequence"/>
</dbReference>
<dbReference type="InterPro" id="IPR043502">
    <property type="entry name" value="DNA/RNA_pol_sf"/>
</dbReference>
<dbReference type="Pfam" id="PF07727">
    <property type="entry name" value="RVT_2"/>
    <property type="match status" value="1"/>
</dbReference>
<keyword evidence="3" id="KW-1185">Reference proteome</keyword>
<evidence type="ECO:0000313" key="3">
    <source>
        <dbReference type="Proteomes" id="UP001165121"/>
    </source>
</evidence>